<feature type="chain" id="PRO_5045057398" evidence="8">
    <location>
        <begin position="17"/>
        <end position="396"/>
    </location>
</feature>
<evidence type="ECO:0000313" key="10">
    <source>
        <dbReference type="EMBL" id="MDY0883124.1"/>
    </source>
</evidence>
<dbReference type="GO" id="GO:0004180">
    <property type="term" value="F:carboxypeptidase activity"/>
    <property type="evidence" value="ECO:0007669"/>
    <property type="project" value="UniProtKB-KW"/>
</dbReference>
<keyword evidence="11" id="KW-1185">Reference proteome</keyword>
<organism evidence="10 11">
    <name type="scientific">Dongia soli</name>
    <dbReference type="NCBI Taxonomy" id="600628"/>
    <lineage>
        <taxon>Bacteria</taxon>
        <taxon>Pseudomonadati</taxon>
        <taxon>Pseudomonadota</taxon>
        <taxon>Alphaproteobacteria</taxon>
        <taxon>Rhodospirillales</taxon>
        <taxon>Dongiaceae</taxon>
        <taxon>Dongia</taxon>
    </lineage>
</organism>
<dbReference type="PANTHER" id="PTHR21581:SF6">
    <property type="entry name" value="TRAFFICKING PROTEIN PARTICLE COMPLEX SUBUNIT 12"/>
    <property type="match status" value="1"/>
</dbReference>
<protein>
    <submittedName>
        <fullName evidence="10">D-alanyl-D-alanine carboxypeptidase family protein</fullName>
        <ecNumber evidence="10">3.4.-.-</ecNumber>
    </submittedName>
</protein>
<dbReference type="Gene3D" id="3.40.710.10">
    <property type="entry name" value="DD-peptidase/beta-lactamase superfamily"/>
    <property type="match status" value="1"/>
</dbReference>
<comment type="similarity">
    <text evidence="1 7">Belongs to the peptidase S11 family.</text>
</comment>
<comment type="caution">
    <text evidence="10">The sequence shown here is derived from an EMBL/GenBank/DDBJ whole genome shotgun (WGS) entry which is preliminary data.</text>
</comment>
<dbReference type="PANTHER" id="PTHR21581">
    <property type="entry name" value="D-ALANYL-D-ALANINE CARBOXYPEPTIDASE"/>
    <property type="match status" value="1"/>
</dbReference>
<sequence>MAALILGILTPLPGYAASSVSLVVDADSGQVLEADSPNALWYPASLTKMMTVYIAFSEIKAGQHRLEEPVTISATAAGQSPVKFGFRKGQKITLSQAISATIVASANDAAAAIAEQIAGTEAAFAQRMTEMARDLGMSRTVFRNATGLPDNEQVTTAADMARLALALIHDFPDQYHFFGDKSVSIAGRTLPTVNGILVSYRGADGLKTGFTCGSGYNLVASARQGNRRLVGVLLGGGNRGERASQMVALLNKGFARSTSDLPMLQDISLKLDASDAPPPIRLKGGDCDQAVIAGGTSTTTVPRVSGWGIVFGSFNDQKRAQAAVSAARKRLPTALATKGKPAIIRRDYEGTSRYSALLVGLAQADAGRACKAMWENNAYCLALSPQVLKNPQAVWR</sequence>
<dbReference type="EC" id="3.4.-.-" evidence="10"/>
<dbReference type="InterPro" id="IPR018044">
    <property type="entry name" value="Peptidase_S11"/>
</dbReference>
<dbReference type="Pfam" id="PF00768">
    <property type="entry name" value="Peptidase_S11"/>
    <property type="match status" value="1"/>
</dbReference>
<dbReference type="PRINTS" id="PR00725">
    <property type="entry name" value="DADACBPTASE1"/>
</dbReference>
<evidence type="ECO:0000313" key="11">
    <source>
        <dbReference type="Proteomes" id="UP001279642"/>
    </source>
</evidence>
<evidence type="ECO:0000256" key="1">
    <source>
        <dbReference type="ARBA" id="ARBA00007164"/>
    </source>
</evidence>
<evidence type="ECO:0000256" key="6">
    <source>
        <dbReference type="ARBA" id="ARBA00023316"/>
    </source>
</evidence>
<name>A0ABU5EA61_9PROT</name>
<evidence type="ECO:0000256" key="5">
    <source>
        <dbReference type="ARBA" id="ARBA00022984"/>
    </source>
</evidence>
<keyword evidence="10" id="KW-0645">Protease</keyword>
<evidence type="ECO:0000256" key="4">
    <source>
        <dbReference type="ARBA" id="ARBA00022960"/>
    </source>
</evidence>
<dbReference type="InterPro" id="IPR012338">
    <property type="entry name" value="Beta-lactam/transpept-like"/>
</dbReference>
<evidence type="ECO:0000259" key="9">
    <source>
        <dbReference type="Pfam" id="PF00768"/>
    </source>
</evidence>
<accession>A0ABU5EA61</accession>
<reference evidence="10 11" key="1">
    <citation type="journal article" date="2016" name="Antonie Van Leeuwenhoek">
        <title>Dongia soli sp. nov., isolated from soil from Dokdo, Korea.</title>
        <authorList>
            <person name="Kim D.U."/>
            <person name="Lee H."/>
            <person name="Kim H."/>
            <person name="Kim S.G."/>
            <person name="Ka J.O."/>
        </authorList>
    </citation>
    <scope>NUCLEOTIDE SEQUENCE [LARGE SCALE GENOMIC DNA]</scope>
    <source>
        <strain evidence="10 11">D78</strain>
    </source>
</reference>
<keyword evidence="4" id="KW-0133">Cell shape</keyword>
<keyword evidence="3 10" id="KW-0378">Hydrolase</keyword>
<dbReference type="RefSeq" id="WP_320508172.1">
    <property type="nucleotide sequence ID" value="NZ_JAXCLW010000002.1"/>
</dbReference>
<evidence type="ECO:0000256" key="3">
    <source>
        <dbReference type="ARBA" id="ARBA00022801"/>
    </source>
</evidence>
<dbReference type="Proteomes" id="UP001279642">
    <property type="component" value="Unassembled WGS sequence"/>
</dbReference>
<proteinExistence type="inferred from homology"/>
<keyword evidence="6" id="KW-0961">Cell wall biogenesis/degradation</keyword>
<feature type="signal peptide" evidence="8">
    <location>
        <begin position="1"/>
        <end position="16"/>
    </location>
</feature>
<dbReference type="InterPro" id="IPR001967">
    <property type="entry name" value="Peptidase_S11_N"/>
</dbReference>
<evidence type="ECO:0000256" key="7">
    <source>
        <dbReference type="RuleBase" id="RU004016"/>
    </source>
</evidence>
<gene>
    <name evidence="10" type="ORF">SMD27_09730</name>
</gene>
<evidence type="ECO:0000256" key="2">
    <source>
        <dbReference type="ARBA" id="ARBA00022729"/>
    </source>
</evidence>
<dbReference type="SUPFAM" id="SSF56601">
    <property type="entry name" value="beta-lactamase/transpeptidase-like"/>
    <property type="match status" value="1"/>
</dbReference>
<evidence type="ECO:0000256" key="8">
    <source>
        <dbReference type="SAM" id="SignalP"/>
    </source>
</evidence>
<dbReference type="EMBL" id="JAXCLW010000002">
    <property type="protein sequence ID" value="MDY0883124.1"/>
    <property type="molecule type" value="Genomic_DNA"/>
</dbReference>
<feature type="domain" description="Peptidase S11 D-alanyl-D-alanine carboxypeptidase A N-terminal" evidence="9">
    <location>
        <begin position="18"/>
        <end position="236"/>
    </location>
</feature>
<keyword evidence="2 8" id="KW-0732">Signal</keyword>
<keyword evidence="10" id="KW-0121">Carboxypeptidase</keyword>
<keyword evidence="5" id="KW-0573">Peptidoglycan synthesis</keyword>